<evidence type="ECO:0000313" key="7">
    <source>
        <dbReference type="Proteomes" id="UP000483820"/>
    </source>
</evidence>
<dbReference type="PANTHER" id="PTHR31424:SF4">
    <property type="entry name" value="AUTOPHAGY-RELATED PROTEIN 14-RELATED"/>
    <property type="match status" value="1"/>
</dbReference>
<keyword evidence="3" id="KW-0862">Zinc</keyword>
<comment type="caution">
    <text evidence="6">The sequence shown here is derived from an EMBL/GenBank/DDBJ whole genome shotgun (WGS) entry which is preliminary data.</text>
</comment>
<protein>
    <recommendedName>
        <fullName evidence="5">Zinc finger PHD-type domain-containing protein</fullName>
    </recommendedName>
</protein>
<keyword evidence="2" id="KW-0863">Zinc-finger</keyword>
<reference evidence="6 7" key="1">
    <citation type="submission" date="2019-12" db="EMBL/GenBank/DDBJ databases">
        <title>Chromosome-level assembly of the Caenorhabditis remanei genome.</title>
        <authorList>
            <person name="Teterina A.A."/>
            <person name="Willis J.H."/>
            <person name="Phillips P.C."/>
        </authorList>
    </citation>
    <scope>NUCLEOTIDE SEQUENCE [LARGE SCALE GENOMIC DNA]</scope>
    <source>
        <strain evidence="6 7">PX506</strain>
        <tissue evidence="6">Whole organism</tissue>
    </source>
</reference>
<evidence type="ECO:0000256" key="4">
    <source>
        <dbReference type="SAM" id="Coils"/>
    </source>
</evidence>
<dbReference type="CDD" id="cd15489">
    <property type="entry name" value="PHD_SF"/>
    <property type="match status" value="1"/>
</dbReference>
<accession>A0A6A5H4B2</accession>
<feature type="coiled-coil region" evidence="4">
    <location>
        <begin position="127"/>
        <end position="160"/>
    </location>
</feature>
<organism evidence="6 7">
    <name type="scientific">Caenorhabditis remanei</name>
    <name type="common">Caenorhabditis vulgaris</name>
    <dbReference type="NCBI Taxonomy" id="31234"/>
    <lineage>
        <taxon>Eukaryota</taxon>
        <taxon>Metazoa</taxon>
        <taxon>Ecdysozoa</taxon>
        <taxon>Nematoda</taxon>
        <taxon>Chromadorea</taxon>
        <taxon>Rhabditida</taxon>
        <taxon>Rhabditina</taxon>
        <taxon>Rhabditomorpha</taxon>
        <taxon>Rhabditoidea</taxon>
        <taxon>Rhabditidae</taxon>
        <taxon>Peloderinae</taxon>
        <taxon>Caenorhabditis</taxon>
    </lineage>
</organism>
<dbReference type="InterPro" id="IPR011011">
    <property type="entry name" value="Znf_FYVE_PHD"/>
</dbReference>
<dbReference type="SMART" id="SM00249">
    <property type="entry name" value="PHD"/>
    <property type="match status" value="1"/>
</dbReference>
<dbReference type="RefSeq" id="XP_053587270.1">
    <property type="nucleotide sequence ID" value="XM_053727693.1"/>
</dbReference>
<dbReference type="Proteomes" id="UP000483820">
    <property type="component" value="Chromosome III"/>
</dbReference>
<proteinExistence type="predicted"/>
<dbReference type="AlphaFoldDB" id="A0A6A5H4B2"/>
<keyword evidence="4" id="KW-0175">Coiled coil</keyword>
<evidence type="ECO:0000313" key="6">
    <source>
        <dbReference type="EMBL" id="KAF1761849.1"/>
    </source>
</evidence>
<dbReference type="GO" id="GO:0008270">
    <property type="term" value="F:zinc ion binding"/>
    <property type="evidence" value="ECO:0007669"/>
    <property type="project" value="UniProtKB-KW"/>
</dbReference>
<evidence type="ECO:0000259" key="5">
    <source>
        <dbReference type="SMART" id="SM00249"/>
    </source>
</evidence>
<feature type="domain" description="Zinc finger PHD-type" evidence="5">
    <location>
        <begin position="190"/>
        <end position="243"/>
    </location>
</feature>
<dbReference type="InterPro" id="IPR001965">
    <property type="entry name" value="Znf_PHD"/>
</dbReference>
<gene>
    <name evidence="6" type="ORF">GCK72_010108</name>
</gene>
<evidence type="ECO:0000256" key="1">
    <source>
        <dbReference type="ARBA" id="ARBA00022723"/>
    </source>
</evidence>
<name>A0A6A5H4B2_CAERE</name>
<dbReference type="GeneID" id="78774958"/>
<evidence type="ECO:0000256" key="2">
    <source>
        <dbReference type="ARBA" id="ARBA00022771"/>
    </source>
</evidence>
<dbReference type="InterPro" id="IPR013083">
    <property type="entry name" value="Znf_RING/FYVE/PHD"/>
</dbReference>
<dbReference type="Gene3D" id="3.30.40.10">
    <property type="entry name" value="Zinc/RING finger domain, C3HC4 (zinc finger)"/>
    <property type="match status" value="1"/>
</dbReference>
<dbReference type="CTD" id="78774958"/>
<dbReference type="EMBL" id="WUAV01000003">
    <property type="protein sequence ID" value="KAF1761849.1"/>
    <property type="molecule type" value="Genomic_DNA"/>
</dbReference>
<dbReference type="SUPFAM" id="SSF57903">
    <property type="entry name" value="FYVE/PHD zinc finger"/>
    <property type="match status" value="1"/>
</dbReference>
<sequence>MLTKKIQKKIIGDYKFQYAICGHMGQSAEYPCHYCYHSWSSRGPRKILLGDADFSVQPVMRSLDSYTEDSKKGDFSVVKGSKMLCTTEPSDLCIPTVHTLMGIFESYFQRYINAELNSMDRKDKSAAKTLKEQTKELSQLAKDEKEAKQLLDTLIRAQEEAYCSATSYRIVLLNPVMHLKHPEPLCEAELCIINHLSKDRDNDDWIRCDSCRKYFHFSCSSLFSPEQKLEASHLKTWICNVCNNISSSEHLNSAITANTELISDVQKSRDHYEQLTGKRQHLESIMFHSTGDNRKKMEKLMETIGCCQKTWYQTYTGNQVRIILRKENIDGIFSILPDTEENGNVKEAMYSLAEIMSCSDALSYTDEEIDVVERIVKRFLEDMKIAFPKETITPKLHTLAYHLIPYMRAHHSWGRTCEQGIESFHCQYNILKNVFRTVKNLHLRAVLILQELTTQNWLHDSGVWTE</sequence>
<dbReference type="PANTHER" id="PTHR31424">
    <property type="entry name" value="PROTEIN CBG23806"/>
    <property type="match status" value="1"/>
</dbReference>
<keyword evidence="1" id="KW-0479">Metal-binding</keyword>
<evidence type="ECO:0000256" key="3">
    <source>
        <dbReference type="ARBA" id="ARBA00022833"/>
    </source>
</evidence>
<dbReference type="KEGG" id="crq:GCK72_010108"/>